<accession>A0ABR4F9Y4</accession>
<sequence length="268" mass="30175">MGSESEAIPPSMMDHLPRRGFTETVVSRPASSIEEKMKELAVSEFFHFEDKDPSRKLLPNQPTRFDAELASCVARGAVPTSIDGTYYRIVIEPIFANRNKQDIWINGDGSVHAWRFSNGVVDFSTKFVGTPRFIIERTARQPLWGTYRNPYAGDTRVFDEVQSTGNTHVQFWRGKLLVMKEDSPPLILDPDTLDTFGFYDFEGQVTAKTFTAHPKTDFTTGEMAAYSMEASGLGLIKREKSSTSAGSRPQLLPGLMRWQSRTIMLFLS</sequence>
<name>A0ABR4F9Y4_9PEZI</name>
<dbReference type="PANTHER" id="PTHR10543">
    <property type="entry name" value="BETA-CAROTENE DIOXYGENASE"/>
    <property type="match status" value="1"/>
</dbReference>
<dbReference type="InterPro" id="IPR004294">
    <property type="entry name" value="Carotenoid_Oase"/>
</dbReference>
<feature type="region of interest" description="Disordered" evidence="6">
    <location>
        <begin position="1"/>
        <end position="20"/>
    </location>
</feature>
<dbReference type="Proteomes" id="UP001600888">
    <property type="component" value="Unassembled WGS sequence"/>
</dbReference>
<keyword evidence="5" id="KW-0408">Iron</keyword>
<gene>
    <name evidence="7" type="ORF">FJTKL_13939</name>
</gene>
<organism evidence="7 8">
    <name type="scientific">Diaporthe vaccinii</name>
    <dbReference type="NCBI Taxonomy" id="105482"/>
    <lineage>
        <taxon>Eukaryota</taxon>
        <taxon>Fungi</taxon>
        <taxon>Dikarya</taxon>
        <taxon>Ascomycota</taxon>
        <taxon>Pezizomycotina</taxon>
        <taxon>Sordariomycetes</taxon>
        <taxon>Sordariomycetidae</taxon>
        <taxon>Diaporthales</taxon>
        <taxon>Diaporthaceae</taxon>
        <taxon>Diaporthe</taxon>
        <taxon>Diaporthe eres species complex</taxon>
    </lineage>
</organism>
<evidence type="ECO:0000313" key="8">
    <source>
        <dbReference type="Proteomes" id="UP001600888"/>
    </source>
</evidence>
<evidence type="ECO:0000313" key="7">
    <source>
        <dbReference type="EMBL" id="KAL2291326.1"/>
    </source>
</evidence>
<proteinExistence type="inferred from homology"/>
<evidence type="ECO:0000256" key="1">
    <source>
        <dbReference type="ARBA" id="ARBA00001954"/>
    </source>
</evidence>
<evidence type="ECO:0000256" key="4">
    <source>
        <dbReference type="ARBA" id="ARBA00023002"/>
    </source>
</evidence>
<evidence type="ECO:0000256" key="2">
    <source>
        <dbReference type="ARBA" id="ARBA00006787"/>
    </source>
</evidence>
<evidence type="ECO:0000256" key="5">
    <source>
        <dbReference type="ARBA" id="ARBA00023004"/>
    </source>
</evidence>
<evidence type="ECO:0000256" key="6">
    <source>
        <dbReference type="SAM" id="MobiDB-lite"/>
    </source>
</evidence>
<evidence type="ECO:0000256" key="3">
    <source>
        <dbReference type="ARBA" id="ARBA00022723"/>
    </source>
</evidence>
<reference evidence="7 8" key="1">
    <citation type="submission" date="2024-03" db="EMBL/GenBank/DDBJ databases">
        <title>A high-quality draft genome sequence of Diaporthe vaccinii, a causative agent of upright dieback and viscid rot disease in cranberry plants.</title>
        <authorList>
            <person name="Sarrasin M."/>
            <person name="Lang B.F."/>
            <person name="Burger G."/>
        </authorList>
    </citation>
    <scope>NUCLEOTIDE SEQUENCE [LARGE SCALE GENOMIC DNA]</scope>
    <source>
        <strain evidence="7 8">IS7</strain>
    </source>
</reference>
<keyword evidence="3" id="KW-0479">Metal-binding</keyword>
<comment type="caution">
    <text evidence="7">The sequence shown here is derived from an EMBL/GenBank/DDBJ whole genome shotgun (WGS) entry which is preliminary data.</text>
</comment>
<dbReference type="PANTHER" id="PTHR10543:SF89">
    <property type="entry name" value="CAROTENOID 9,10(9',10')-CLEAVAGE DIOXYGENASE 1"/>
    <property type="match status" value="1"/>
</dbReference>
<comment type="similarity">
    <text evidence="2">Belongs to the carotenoid oxygenase family.</text>
</comment>
<keyword evidence="4" id="KW-0560">Oxidoreductase</keyword>
<evidence type="ECO:0008006" key="9">
    <source>
        <dbReference type="Google" id="ProtNLM"/>
    </source>
</evidence>
<dbReference type="Pfam" id="PF03055">
    <property type="entry name" value="RPE65"/>
    <property type="match status" value="1"/>
</dbReference>
<dbReference type="EMBL" id="JBAWTH010000007">
    <property type="protein sequence ID" value="KAL2291326.1"/>
    <property type="molecule type" value="Genomic_DNA"/>
</dbReference>
<keyword evidence="8" id="KW-1185">Reference proteome</keyword>
<comment type="cofactor">
    <cofactor evidence="1">
        <name>Fe(2+)</name>
        <dbReference type="ChEBI" id="CHEBI:29033"/>
    </cofactor>
</comment>
<protein>
    <recommendedName>
        <fullName evidence="9">Dioxygenase</fullName>
    </recommendedName>
</protein>